<dbReference type="GO" id="GO:0000166">
    <property type="term" value="F:nucleotide binding"/>
    <property type="evidence" value="ECO:0007669"/>
    <property type="project" value="InterPro"/>
</dbReference>
<dbReference type="InterPro" id="IPR004104">
    <property type="entry name" value="Gfo/Idh/MocA-like_OxRdtase_C"/>
</dbReference>
<dbReference type="Pfam" id="PF02894">
    <property type="entry name" value="GFO_IDH_MocA_C"/>
    <property type="match status" value="1"/>
</dbReference>
<evidence type="ECO:0000313" key="4">
    <source>
        <dbReference type="Proteomes" id="UP000182306"/>
    </source>
</evidence>
<dbReference type="Gene3D" id="3.40.50.720">
    <property type="entry name" value="NAD(P)-binding Rossmann-like Domain"/>
    <property type="match status" value="1"/>
</dbReference>
<keyword evidence="4" id="KW-1185">Reference proteome</keyword>
<gene>
    <name evidence="3" type="primary">iolG</name>
    <name evidence="3" type="ORF">SAMCFNEI73_pC1581</name>
</gene>
<dbReference type="GO" id="GO:0050112">
    <property type="term" value="F:inositol 2-dehydrogenase (NAD+) activity"/>
    <property type="evidence" value="ECO:0007669"/>
    <property type="project" value="UniProtKB-EC"/>
</dbReference>
<dbReference type="Pfam" id="PF01408">
    <property type="entry name" value="GFO_IDH_MocA"/>
    <property type="match status" value="1"/>
</dbReference>
<dbReference type="SUPFAM" id="SSF51735">
    <property type="entry name" value="NAD(P)-binding Rossmann-fold domains"/>
    <property type="match status" value="1"/>
</dbReference>
<geneLocation type="plasmid" evidence="3 4">
    <name>C</name>
</geneLocation>
<dbReference type="EMBL" id="CP013110">
    <property type="protein sequence ID" value="APG95285.1"/>
    <property type="molecule type" value="Genomic_DNA"/>
</dbReference>
<feature type="domain" description="Gfo/Idh/MocA-like oxidoreductase C-terminal" evidence="2">
    <location>
        <begin position="173"/>
        <end position="341"/>
    </location>
</feature>
<dbReference type="KEGG" id="same:SAMCFNEI73_pC1581"/>
<evidence type="ECO:0000259" key="1">
    <source>
        <dbReference type="Pfam" id="PF01408"/>
    </source>
</evidence>
<keyword evidence="3" id="KW-0614">Plasmid</keyword>
<organism evidence="3 4">
    <name type="scientific">Sinorhizobium americanum</name>
    <dbReference type="NCBI Taxonomy" id="194963"/>
    <lineage>
        <taxon>Bacteria</taxon>
        <taxon>Pseudomonadati</taxon>
        <taxon>Pseudomonadota</taxon>
        <taxon>Alphaproteobacteria</taxon>
        <taxon>Hyphomicrobiales</taxon>
        <taxon>Rhizobiaceae</taxon>
        <taxon>Sinorhizobium/Ensifer group</taxon>
        <taxon>Sinorhizobium</taxon>
    </lineage>
</organism>
<evidence type="ECO:0000259" key="2">
    <source>
        <dbReference type="Pfam" id="PF02894"/>
    </source>
</evidence>
<dbReference type="AlphaFoldDB" id="A0A1L3LYV2"/>
<dbReference type="Gene3D" id="3.30.360.10">
    <property type="entry name" value="Dihydrodipicolinate Reductase, domain 2"/>
    <property type="match status" value="1"/>
</dbReference>
<dbReference type="PANTHER" id="PTHR43593:SF1">
    <property type="entry name" value="INOSITOL 2-DEHYDROGENASE"/>
    <property type="match status" value="1"/>
</dbReference>
<proteinExistence type="predicted"/>
<protein>
    <submittedName>
        <fullName evidence="3">Inositol 2-dehydrogenase 2</fullName>
        <ecNumber evidence="3">1.1.1.18</ecNumber>
    </submittedName>
</protein>
<evidence type="ECO:0000313" key="3">
    <source>
        <dbReference type="EMBL" id="APG95285.1"/>
    </source>
</evidence>
<dbReference type="InterPro" id="IPR036291">
    <property type="entry name" value="NAD(P)-bd_dom_sf"/>
</dbReference>
<name>A0A1L3LYV2_9HYPH</name>
<feature type="domain" description="Gfo/Idh/MocA-like oxidoreductase N-terminal" evidence="1">
    <location>
        <begin position="39"/>
        <end position="156"/>
    </location>
</feature>
<sequence>MRRNAVLNRKEDKRDDNEHRKFCCLNPQFHSGMWEMSVAIGVIGTGVMGSEHARILREETSDAHLAAVCDADEGRARAAGAGSKVFTDPLALINADQVDAVVIAAPDAMHGSLVLSCIEVGKPVLCEKPLALTATEALQVVEAEVAKGRRLVQVGYMRRFDASYVEMKRLREAGEVGKPVILHNVHRNPVVPAWFSGPMSVTNAFVHEIDMSRWLLGSEMVSARVYSGPGGDPLMITMQTDHSEIVSTEIFMNCGYGYHVHSQLVGRNGTIETALPTATVRNLAGQHSATYPENWVPRFRNAYTSQMNAWVRSVRTGESSHGAGAWDGYVTTSLAEQIVAALGANATAQLTIEARPAFYAM</sequence>
<dbReference type="PANTHER" id="PTHR43593">
    <property type="match status" value="1"/>
</dbReference>
<dbReference type="Proteomes" id="UP000182306">
    <property type="component" value="Plasmid C"/>
</dbReference>
<dbReference type="SUPFAM" id="SSF55347">
    <property type="entry name" value="Glyceraldehyde-3-phosphate dehydrogenase-like, C-terminal domain"/>
    <property type="match status" value="1"/>
</dbReference>
<accession>A0A1L3LYV2</accession>
<dbReference type="InterPro" id="IPR000683">
    <property type="entry name" value="Gfo/Idh/MocA-like_OxRdtase_N"/>
</dbReference>
<dbReference type="InterPro" id="IPR050424">
    <property type="entry name" value="Gfo-Idh-MocA_inositol_DH"/>
</dbReference>
<dbReference type="EC" id="1.1.1.18" evidence="3"/>
<keyword evidence="3" id="KW-0560">Oxidoreductase</keyword>
<reference evidence="3 4" key="1">
    <citation type="submission" date="2015-10" db="EMBL/GenBank/DDBJ databases">
        <title>Genomic differences between typical nodule nitrogen-fixing rhizobial strains and those coming from bean seeds.</title>
        <authorList>
            <person name="Peralta H."/>
            <person name="Aguilar-Vera A."/>
            <person name="Diaz R."/>
            <person name="Mora Y."/>
            <person name="Martinez-Batallar G."/>
            <person name="Salazar E."/>
            <person name="Vargas-Lagunas C."/>
            <person name="Encarnacion S."/>
            <person name="Girard L."/>
            <person name="Mora J."/>
        </authorList>
    </citation>
    <scope>NUCLEOTIDE SEQUENCE [LARGE SCALE GENOMIC DNA]</scope>
    <source>
        <strain evidence="3 4">CFNEI 73</strain>
        <plasmid evidence="3 4">C</plasmid>
    </source>
</reference>